<feature type="non-terminal residue" evidence="2">
    <location>
        <position position="189"/>
    </location>
</feature>
<dbReference type="AlphaFoldDB" id="A0A699K817"/>
<gene>
    <name evidence="2" type="ORF">Tci_651799</name>
</gene>
<sequence>MGNATPNVKEPSSIVKMNGKYFWIIDSGASHHMTGIIEDLSNLKEIVQWPVEIPDGNIAMANKEGDVCFDNGFVLRNVLYDLTSTTVIGAGERRDGGLFYFREMPSTRAFKTTTTLPFDIWHKRLGHSSLEVLKLLPQSPLPKIGGNELVNEETTVHDNQIVRDDDTLSSPQSLNVEEQIQKENLGRGH</sequence>
<feature type="domain" description="Retrovirus-related Pol polyprotein from transposon TNT 1-94-like beta-barrel" evidence="1">
    <location>
        <begin position="23"/>
        <end position="80"/>
    </location>
</feature>
<reference evidence="2" key="1">
    <citation type="journal article" date="2019" name="Sci. Rep.">
        <title>Draft genome of Tanacetum cinerariifolium, the natural source of mosquito coil.</title>
        <authorList>
            <person name="Yamashiro T."/>
            <person name="Shiraishi A."/>
            <person name="Satake H."/>
            <person name="Nakayama K."/>
        </authorList>
    </citation>
    <scope>NUCLEOTIDE SEQUENCE</scope>
</reference>
<evidence type="ECO:0000259" key="1">
    <source>
        <dbReference type="Pfam" id="PF22936"/>
    </source>
</evidence>
<evidence type="ECO:0000313" key="2">
    <source>
        <dbReference type="EMBL" id="GFA79827.1"/>
    </source>
</evidence>
<dbReference type="Pfam" id="PF22936">
    <property type="entry name" value="Pol_BBD"/>
    <property type="match status" value="1"/>
</dbReference>
<name>A0A699K817_TANCI</name>
<accession>A0A699K817</accession>
<comment type="caution">
    <text evidence="2">The sequence shown here is derived from an EMBL/GenBank/DDBJ whole genome shotgun (WGS) entry which is preliminary data.</text>
</comment>
<dbReference type="EMBL" id="BKCJ010489992">
    <property type="protein sequence ID" value="GFA79827.1"/>
    <property type="molecule type" value="Genomic_DNA"/>
</dbReference>
<proteinExistence type="predicted"/>
<organism evidence="2">
    <name type="scientific">Tanacetum cinerariifolium</name>
    <name type="common">Dalmatian daisy</name>
    <name type="synonym">Chrysanthemum cinerariifolium</name>
    <dbReference type="NCBI Taxonomy" id="118510"/>
    <lineage>
        <taxon>Eukaryota</taxon>
        <taxon>Viridiplantae</taxon>
        <taxon>Streptophyta</taxon>
        <taxon>Embryophyta</taxon>
        <taxon>Tracheophyta</taxon>
        <taxon>Spermatophyta</taxon>
        <taxon>Magnoliopsida</taxon>
        <taxon>eudicotyledons</taxon>
        <taxon>Gunneridae</taxon>
        <taxon>Pentapetalae</taxon>
        <taxon>asterids</taxon>
        <taxon>campanulids</taxon>
        <taxon>Asterales</taxon>
        <taxon>Asteraceae</taxon>
        <taxon>Asteroideae</taxon>
        <taxon>Anthemideae</taxon>
        <taxon>Anthemidinae</taxon>
        <taxon>Tanacetum</taxon>
    </lineage>
</organism>
<protein>
    <recommendedName>
        <fullName evidence="1">Retrovirus-related Pol polyprotein from transposon TNT 1-94-like beta-barrel domain-containing protein</fullName>
    </recommendedName>
</protein>
<dbReference type="InterPro" id="IPR054722">
    <property type="entry name" value="PolX-like_BBD"/>
</dbReference>